<evidence type="ECO:0000313" key="1">
    <source>
        <dbReference type="EMBL" id="CAH3169304.1"/>
    </source>
</evidence>
<dbReference type="Proteomes" id="UP001159427">
    <property type="component" value="Unassembled WGS sequence"/>
</dbReference>
<accession>A0ABN8QWK3</accession>
<evidence type="ECO:0000313" key="2">
    <source>
        <dbReference type="Proteomes" id="UP001159427"/>
    </source>
</evidence>
<dbReference type="EMBL" id="CALNXI010001448">
    <property type="protein sequence ID" value="CAH3169304.1"/>
    <property type="molecule type" value="Genomic_DNA"/>
</dbReference>
<name>A0ABN8QWK3_9CNID</name>
<organism evidence="1 2">
    <name type="scientific">Porites evermanni</name>
    <dbReference type="NCBI Taxonomy" id="104178"/>
    <lineage>
        <taxon>Eukaryota</taxon>
        <taxon>Metazoa</taxon>
        <taxon>Cnidaria</taxon>
        <taxon>Anthozoa</taxon>
        <taxon>Hexacorallia</taxon>
        <taxon>Scleractinia</taxon>
        <taxon>Fungiina</taxon>
        <taxon>Poritidae</taxon>
        <taxon>Porites</taxon>
    </lineage>
</organism>
<protein>
    <submittedName>
        <fullName evidence="1">Uncharacterized protein</fullName>
    </submittedName>
</protein>
<sequence>MAFLQAGRKVVLSVVRQSGVKLLRTAPVALQESHNQNGFHGLENCFVWDDKHGFGYNKDGEVVIVKPDIEVPSQMFSSGTAGSYDYQLETKSFGQTYMPDMKEVKEFPPQLLQDDFLYSDSDDENFPACAGSKF</sequence>
<proteinExistence type="predicted"/>
<reference evidence="1 2" key="1">
    <citation type="submission" date="2022-05" db="EMBL/GenBank/DDBJ databases">
        <authorList>
            <consortium name="Genoscope - CEA"/>
            <person name="William W."/>
        </authorList>
    </citation>
    <scope>NUCLEOTIDE SEQUENCE [LARGE SCALE GENOMIC DNA]</scope>
</reference>
<keyword evidence="2" id="KW-1185">Reference proteome</keyword>
<gene>
    <name evidence="1" type="ORF">PEVE_00006815</name>
</gene>
<comment type="caution">
    <text evidence="1">The sequence shown here is derived from an EMBL/GenBank/DDBJ whole genome shotgun (WGS) entry which is preliminary data.</text>
</comment>